<feature type="domain" description="G-protein coupled receptors family 1 profile" evidence="10">
    <location>
        <begin position="47"/>
        <end position="311"/>
    </location>
</feature>
<dbReference type="InterPro" id="IPR000276">
    <property type="entry name" value="GPCR_Rhodpsn"/>
</dbReference>
<dbReference type="GO" id="GO:0005886">
    <property type="term" value="C:plasma membrane"/>
    <property type="evidence" value="ECO:0007669"/>
    <property type="project" value="UniProtKB-SubCell"/>
</dbReference>
<evidence type="ECO:0000256" key="2">
    <source>
        <dbReference type="ARBA" id="ARBA00022475"/>
    </source>
</evidence>
<feature type="transmembrane region" description="Helical" evidence="9">
    <location>
        <begin position="20"/>
        <end position="46"/>
    </location>
</feature>
<keyword evidence="4 9" id="KW-1133">Transmembrane helix</keyword>
<dbReference type="PROSITE" id="PS50262">
    <property type="entry name" value="G_PROTEIN_RECEP_F1_2"/>
    <property type="match status" value="1"/>
</dbReference>
<feature type="transmembrane region" description="Helical" evidence="9">
    <location>
        <begin position="168"/>
        <end position="187"/>
    </location>
</feature>
<feature type="transmembrane region" description="Helical" evidence="9">
    <location>
        <begin position="218"/>
        <end position="243"/>
    </location>
</feature>
<dbReference type="Proteomes" id="UP000271974">
    <property type="component" value="Unassembled WGS sequence"/>
</dbReference>
<sequence length="378" mass="42421">MSSTAPNPIVVTGRHRVRGILTIAEFVLSAEILGVIYGSLNLFGVITNLINVKTFIKMGIAQDGITMAFLLLSLSDLCLSLCSLVTCACSYLTTAEIRQIVNYAAANDTRLEFLIMVDPMAIGVFSFNVIFIFNTTSILITVYLAVARCLCVVRPLQFRNAITMKKTLITTTCFFLFSLATRVPVLAHMSTPLTYNPIYKAWRRTLMLHSDRERIQDITWFSSSLTMYPTAQLILTVCVIIMARRLKQASVFRSSAAVGNNSTYSKTVKTPQTDFSGTNDGPSISTLNNREARVIQQLVLLTSIFIACNIPKIIRNFATVFEPEFDTGDRKFWLCAIIKCPVRMSSRPEVIRIWRRRGIRSAFSQASVKDLSDMIWHF</sequence>
<comment type="caution">
    <text evidence="11">The sequence shown here is derived from an EMBL/GenBank/DDBJ whole genome shotgun (WGS) entry which is preliminary data.</text>
</comment>
<keyword evidence="2" id="KW-1003">Cell membrane</keyword>
<dbReference type="OrthoDB" id="6062462at2759"/>
<feature type="transmembrane region" description="Helical" evidence="9">
    <location>
        <begin position="66"/>
        <end position="92"/>
    </location>
</feature>
<evidence type="ECO:0000256" key="7">
    <source>
        <dbReference type="ARBA" id="ARBA00023170"/>
    </source>
</evidence>
<dbReference type="EMBL" id="RQTK01001977">
    <property type="protein sequence ID" value="RUS68843.1"/>
    <property type="molecule type" value="Genomic_DNA"/>
</dbReference>
<evidence type="ECO:0000313" key="12">
    <source>
        <dbReference type="Proteomes" id="UP000271974"/>
    </source>
</evidence>
<evidence type="ECO:0000259" key="10">
    <source>
        <dbReference type="PROSITE" id="PS50262"/>
    </source>
</evidence>
<evidence type="ECO:0000256" key="3">
    <source>
        <dbReference type="ARBA" id="ARBA00022692"/>
    </source>
</evidence>
<dbReference type="GO" id="GO:0008528">
    <property type="term" value="F:G protein-coupled peptide receptor activity"/>
    <property type="evidence" value="ECO:0007669"/>
    <property type="project" value="TreeGrafter"/>
</dbReference>
<keyword evidence="12" id="KW-1185">Reference proteome</keyword>
<gene>
    <name evidence="11" type="ORF">EGW08_023396</name>
</gene>
<dbReference type="GO" id="GO:0007218">
    <property type="term" value="P:neuropeptide signaling pathway"/>
    <property type="evidence" value="ECO:0007669"/>
    <property type="project" value="TreeGrafter"/>
</dbReference>
<reference evidence="11 12" key="1">
    <citation type="submission" date="2019-01" db="EMBL/GenBank/DDBJ databases">
        <title>A draft genome assembly of the solar-powered sea slug Elysia chlorotica.</title>
        <authorList>
            <person name="Cai H."/>
            <person name="Li Q."/>
            <person name="Fang X."/>
            <person name="Li J."/>
            <person name="Curtis N.E."/>
            <person name="Altenburger A."/>
            <person name="Shibata T."/>
            <person name="Feng M."/>
            <person name="Maeda T."/>
            <person name="Schwartz J.A."/>
            <person name="Shigenobu S."/>
            <person name="Lundholm N."/>
            <person name="Nishiyama T."/>
            <person name="Yang H."/>
            <person name="Hasebe M."/>
            <person name="Li S."/>
            <person name="Pierce S.K."/>
            <person name="Wang J."/>
        </authorList>
    </citation>
    <scope>NUCLEOTIDE SEQUENCE [LARGE SCALE GENOMIC DNA]</scope>
    <source>
        <strain evidence="11">EC2010</strain>
        <tissue evidence="11">Whole organism of an adult</tissue>
    </source>
</reference>
<evidence type="ECO:0000256" key="9">
    <source>
        <dbReference type="SAM" id="Phobius"/>
    </source>
</evidence>
<evidence type="ECO:0000256" key="1">
    <source>
        <dbReference type="ARBA" id="ARBA00004651"/>
    </source>
</evidence>
<protein>
    <recommendedName>
        <fullName evidence="10">G-protein coupled receptors family 1 profile domain-containing protein</fullName>
    </recommendedName>
</protein>
<organism evidence="11 12">
    <name type="scientific">Elysia chlorotica</name>
    <name type="common">Eastern emerald elysia</name>
    <name type="synonym">Sea slug</name>
    <dbReference type="NCBI Taxonomy" id="188477"/>
    <lineage>
        <taxon>Eukaryota</taxon>
        <taxon>Metazoa</taxon>
        <taxon>Spiralia</taxon>
        <taxon>Lophotrochozoa</taxon>
        <taxon>Mollusca</taxon>
        <taxon>Gastropoda</taxon>
        <taxon>Heterobranchia</taxon>
        <taxon>Euthyneura</taxon>
        <taxon>Panpulmonata</taxon>
        <taxon>Sacoglossa</taxon>
        <taxon>Placobranchoidea</taxon>
        <taxon>Plakobranchidae</taxon>
        <taxon>Elysia</taxon>
    </lineage>
</organism>
<evidence type="ECO:0000256" key="5">
    <source>
        <dbReference type="ARBA" id="ARBA00023040"/>
    </source>
</evidence>
<dbReference type="Pfam" id="PF00001">
    <property type="entry name" value="7tm_1"/>
    <property type="match status" value="1"/>
</dbReference>
<dbReference type="PANTHER" id="PTHR24230">
    <property type="entry name" value="G-PROTEIN COUPLED RECEPTOR"/>
    <property type="match status" value="1"/>
</dbReference>
<keyword evidence="6 9" id="KW-0472">Membrane</keyword>
<evidence type="ECO:0000256" key="6">
    <source>
        <dbReference type="ARBA" id="ARBA00023136"/>
    </source>
</evidence>
<accession>A0A3S0Z7T4</accession>
<name>A0A3S0Z7T4_ELYCH</name>
<dbReference type="Gene3D" id="1.20.1070.10">
    <property type="entry name" value="Rhodopsin 7-helix transmembrane proteins"/>
    <property type="match status" value="1"/>
</dbReference>
<evidence type="ECO:0000256" key="4">
    <source>
        <dbReference type="ARBA" id="ARBA00022989"/>
    </source>
</evidence>
<keyword evidence="5" id="KW-0297">G-protein coupled receptor</keyword>
<dbReference type="InterPro" id="IPR017452">
    <property type="entry name" value="GPCR_Rhodpsn_7TM"/>
</dbReference>
<evidence type="ECO:0000256" key="8">
    <source>
        <dbReference type="ARBA" id="ARBA00023224"/>
    </source>
</evidence>
<dbReference type="AlphaFoldDB" id="A0A3S0Z7T4"/>
<evidence type="ECO:0000313" key="11">
    <source>
        <dbReference type="EMBL" id="RUS68843.1"/>
    </source>
</evidence>
<keyword evidence="8" id="KW-0807">Transducer</keyword>
<proteinExistence type="predicted"/>
<keyword evidence="3 9" id="KW-0812">Transmembrane</keyword>
<dbReference type="SUPFAM" id="SSF81321">
    <property type="entry name" value="Family A G protein-coupled receptor-like"/>
    <property type="match status" value="1"/>
</dbReference>
<comment type="subcellular location">
    <subcellularLocation>
        <location evidence="1">Cell membrane</location>
        <topology evidence="1">Multi-pass membrane protein</topology>
    </subcellularLocation>
</comment>
<keyword evidence="7" id="KW-0675">Receptor</keyword>